<feature type="transmembrane region" description="Helical" evidence="7">
    <location>
        <begin position="1202"/>
        <end position="1224"/>
    </location>
</feature>
<sequence>MSTASDDRIVAVARWVYKEHYGVDQLVTKTVVLRNYLVALMEVAGADGVLSEPERQWIIGLATIVGAPQVILDDLQNYQLKAGADDELHPKEVEAIYALVFATVAIFTTVLNGKPTTSLKDEPERCCIPTQFSSQLSTSTGMLLPDGTTSTAYAYYNFSYDSDLGLVGMKGISFSVPDQQKSNVWIIENMNDGQIYAIDEDAKICYKSTMPIKPIHCIPDTATYVHSFTYGYGDKKIIGDTWRIQKDEAVDYVTVSRDGRCILLTDSTFFQNPALVDAMTTTDFVPQIDDPTPSWLPDVFIMDKDIDATWDKDGELLANYCLNEWLILPEYPIMYGYFQFVYLNNRSINEFKINIVPNFICFDARRCPVLLSRIVPIKIIDGLTCCRSSDLIGASPRKYFPMFYEFRNLYHECSTTGNETSCADSSYFHCYKSLKCISYNRVGDGFNDCYHNEDELFPTCHLNISNRFNCVNQTKTCFCPPNYFGSQCQWQSQRVSLTLQFRTQSITVSPIIFQFIIMLIDEQGNIASNYEQITYMPAHDCNRKFNIYLLYPHRPKYSSRNYSIRIDLFDKLTLDYWTSWYLPIPFQFLPVNRISAQLNIPEVRENKLCALSCGEHGQCMRYTNMNNSVFCRCDQRYSGTFCNITYQCQCSNDSFCLAPSICVCPLNKFGSRCYLKRSICQSVNNPCQHNGLCIAIDVRINLHEFICICKEGYQGERCQYKSNQIDIRIDETILSISSSFILHYITVFDKYKNYERMTTLKKIAFGYNTMTIYVRQPFNMIFIQIPDGDYYLIVLREKFIPSEYIHTQVLPKNRCYPVLHLFNDTFRQFEHLRRVKYYPLLCRQNLELMCFYDEYYMCVCDSDRYSNCFQFKHTMKNDCSGKNLCYNNGRCFRNNETCPTTFMCVCNDCYYGRQCQFSTKDFIFSLDPILGYHIKPNASFHQQPFIVIFSIIITTIMLISQLIMGSLSIATFKLKNSREVGCGYYLLASSITSMCMIIVLIIKFWQLILSQMSIITNRSILSINCKSIEIILKSGLTSTEWLNACVSIERMFNIMSGISFNKTASKIIAKRVIFIVIILTLITYIHDPIKRQLIDDLDGDQQRIWCLSQYSSTLTIYNKFITLFHFLVPFSINMISAFITIIVAARSRAKVKSKQAFMKHFRLKLKQNKHIIIAPSVLLLLSLPRLIISFTSGCMRSPSQSWQYLIGYFLSFIPSVLILFLFILPSDVYKSELNKITQKWIRRFSQRS</sequence>
<comment type="caution">
    <text evidence="10">The sequence shown here is derived from an EMBL/GenBank/DDBJ whole genome shotgun (WGS) entry which is preliminary data.</text>
</comment>
<dbReference type="Pfam" id="PF00008">
    <property type="entry name" value="EGF"/>
    <property type="match status" value="1"/>
</dbReference>
<keyword evidence="2 7" id="KW-0812">Transmembrane</keyword>
<feature type="disulfide bond" evidence="6">
    <location>
        <begin position="906"/>
        <end position="915"/>
    </location>
</feature>
<feature type="domain" description="G-protein coupled receptors family 1 profile" evidence="9">
    <location>
        <begin position="964"/>
        <end position="1222"/>
    </location>
</feature>
<dbReference type="EMBL" id="CAJNOU010003228">
    <property type="protein sequence ID" value="CAF1378233.1"/>
    <property type="molecule type" value="Genomic_DNA"/>
</dbReference>
<feature type="domain" description="EGF-like" evidence="8">
    <location>
        <begin position="875"/>
        <end position="916"/>
    </location>
</feature>
<dbReference type="PROSITE" id="PS00022">
    <property type="entry name" value="EGF_1"/>
    <property type="match status" value="4"/>
</dbReference>
<dbReference type="InterPro" id="IPR002172">
    <property type="entry name" value="LDrepeatLR_classA_rpt"/>
</dbReference>
<dbReference type="Gene3D" id="1.10.3680.10">
    <property type="entry name" value="TerB-like"/>
    <property type="match status" value="1"/>
</dbReference>
<dbReference type="PROSITE" id="PS50262">
    <property type="entry name" value="G_PROTEIN_RECEP_F1_2"/>
    <property type="match status" value="1"/>
</dbReference>
<dbReference type="SUPFAM" id="SSF158682">
    <property type="entry name" value="TerB-like"/>
    <property type="match status" value="1"/>
</dbReference>
<dbReference type="AlphaFoldDB" id="A0A815JAT0"/>
<dbReference type="PANTHER" id="PTHR24033:SF151">
    <property type="entry name" value="NOTCH 2"/>
    <property type="match status" value="1"/>
</dbReference>
<dbReference type="SUPFAM" id="SSF81321">
    <property type="entry name" value="Family A G protein-coupled receptor-like"/>
    <property type="match status" value="1"/>
</dbReference>
<feature type="transmembrane region" description="Helical" evidence="7">
    <location>
        <begin position="1068"/>
        <end position="1086"/>
    </location>
</feature>
<reference evidence="10" key="1">
    <citation type="submission" date="2021-02" db="EMBL/GenBank/DDBJ databases">
        <authorList>
            <person name="Nowell W R."/>
        </authorList>
    </citation>
    <scope>NUCLEOTIDE SEQUENCE</scope>
</reference>
<feature type="domain" description="EGF-like" evidence="8">
    <location>
        <begin position="605"/>
        <end position="643"/>
    </location>
</feature>
<dbReference type="Gene3D" id="4.10.400.10">
    <property type="entry name" value="Low-density Lipoprotein Receptor"/>
    <property type="match status" value="1"/>
</dbReference>
<keyword evidence="5 6" id="KW-1015">Disulfide bond</keyword>
<dbReference type="Gene3D" id="1.20.1070.10">
    <property type="entry name" value="Rhodopsin 7-helix transmembrane proteins"/>
    <property type="match status" value="1"/>
</dbReference>
<keyword evidence="3 7" id="KW-1133">Transmembrane helix</keyword>
<dbReference type="InterPro" id="IPR000742">
    <property type="entry name" value="EGF"/>
</dbReference>
<dbReference type="PROSITE" id="PS50026">
    <property type="entry name" value="EGF_3"/>
    <property type="match status" value="3"/>
</dbReference>
<gene>
    <name evidence="10" type="ORF">SEV965_LOCUS30270</name>
</gene>
<name>A0A815JAT0_9BILA</name>
<evidence type="ECO:0000256" key="4">
    <source>
        <dbReference type="ARBA" id="ARBA00023136"/>
    </source>
</evidence>
<dbReference type="GO" id="GO:0016020">
    <property type="term" value="C:membrane"/>
    <property type="evidence" value="ECO:0007669"/>
    <property type="project" value="UniProtKB-SubCell"/>
</dbReference>
<dbReference type="PANTHER" id="PTHR24033">
    <property type="entry name" value="EGF-LIKE DOMAIN-CONTAINING PROTEIN"/>
    <property type="match status" value="1"/>
</dbReference>
<feature type="disulfide bond" evidence="6">
    <location>
        <begin position="709"/>
        <end position="718"/>
    </location>
</feature>
<dbReference type="CDD" id="cd00054">
    <property type="entry name" value="EGF_CA"/>
    <property type="match status" value="1"/>
</dbReference>
<feature type="transmembrane region" description="Helical" evidence="7">
    <location>
        <begin position="1171"/>
        <end position="1190"/>
    </location>
</feature>
<dbReference type="InterPro" id="IPR017452">
    <property type="entry name" value="GPCR_Rhodpsn_7TM"/>
</dbReference>
<protein>
    <recommendedName>
        <fullName evidence="12">EGF-like domain-containing protein</fullName>
    </recommendedName>
</protein>
<keyword evidence="6" id="KW-0245">EGF-like domain</keyword>
<dbReference type="SMART" id="SM00181">
    <property type="entry name" value="EGF"/>
    <property type="match status" value="4"/>
</dbReference>
<evidence type="ECO:0008006" key="12">
    <source>
        <dbReference type="Google" id="ProtNLM"/>
    </source>
</evidence>
<dbReference type="Proteomes" id="UP000663889">
    <property type="component" value="Unassembled WGS sequence"/>
</dbReference>
<dbReference type="Gene3D" id="2.10.25.10">
    <property type="entry name" value="Laminin"/>
    <property type="match status" value="1"/>
</dbReference>
<evidence type="ECO:0000259" key="9">
    <source>
        <dbReference type="PROSITE" id="PS50262"/>
    </source>
</evidence>
<comment type="subcellular location">
    <subcellularLocation>
        <location evidence="1">Membrane</location>
    </subcellularLocation>
</comment>
<evidence type="ECO:0000256" key="5">
    <source>
        <dbReference type="ARBA" id="ARBA00023157"/>
    </source>
</evidence>
<evidence type="ECO:0000256" key="1">
    <source>
        <dbReference type="ARBA" id="ARBA00004370"/>
    </source>
</evidence>
<comment type="caution">
    <text evidence="6">Lacks conserved residue(s) required for the propagation of feature annotation.</text>
</comment>
<dbReference type="PROSITE" id="PS50068">
    <property type="entry name" value="LDLRA_2"/>
    <property type="match status" value="1"/>
</dbReference>
<feature type="transmembrane region" description="Helical" evidence="7">
    <location>
        <begin position="1120"/>
        <end position="1145"/>
    </location>
</feature>
<organism evidence="10 11">
    <name type="scientific">Rotaria sordida</name>
    <dbReference type="NCBI Taxonomy" id="392033"/>
    <lineage>
        <taxon>Eukaryota</taxon>
        <taxon>Metazoa</taxon>
        <taxon>Spiralia</taxon>
        <taxon>Gnathifera</taxon>
        <taxon>Rotifera</taxon>
        <taxon>Eurotatoria</taxon>
        <taxon>Bdelloidea</taxon>
        <taxon>Philodinida</taxon>
        <taxon>Philodinidae</taxon>
        <taxon>Rotaria</taxon>
    </lineage>
</organism>
<feature type="transmembrane region" description="Helical" evidence="7">
    <location>
        <begin position="945"/>
        <end position="964"/>
    </location>
</feature>
<evidence type="ECO:0000313" key="10">
    <source>
        <dbReference type="EMBL" id="CAF1378233.1"/>
    </source>
</evidence>
<evidence type="ECO:0000256" key="2">
    <source>
        <dbReference type="ARBA" id="ARBA00022692"/>
    </source>
</evidence>
<dbReference type="InterPro" id="IPR029024">
    <property type="entry name" value="TerB-like"/>
</dbReference>
<evidence type="ECO:0000313" key="11">
    <source>
        <dbReference type="Proteomes" id="UP000663889"/>
    </source>
</evidence>
<evidence type="ECO:0000259" key="8">
    <source>
        <dbReference type="PROSITE" id="PS50026"/>
    </source>
</evidence>
<feature type="transmembrane region" description="Helical" evidence="7">
    <location>
        <begin position="984"/>
        <end position="1005"/>
    </location>
</feature>
<evidence type="ECO:0000256" key="7">
    <source>
        <dbReference type="SAM" id="Phobius"/>
    </source>
</evidence>
<dbReference type="InterPro" id="IPR051830">
    <property type="entry name" value="NOTCH_homolog"/>
</dbReference>
<keyword evidence="4 7" id="KW-0472">Membrane</keyword>
<dbReference type="PROSITE" id="PS01186">
    <property type="entry name" value="EGF_2"/>
    <property type="match status" value="1"/>
</dbReference>
<evidence type="ECO:0000256" key="6">
    <source>
        <dbReference type="PROSITE-ProRule" id="PRU00076"/>
    </source>
</evidence>
<feature type="disulfide bond" evidence="6">
    <location>
        <begin position="609"/>
        <end position="619"/>
    </location>
</feature>
<accession>A0A815JAT0</accession>
<feature type="domain" description="EGF-like" evidence="8">
    <location>
        <begin position="676"/>
        <end position="719"/>
    </location>
</feature>
<feature type="disulfide bond" evidence="6">
    <location>
        <begin position="633"/>
        <end position="642"/>
    </location>
</feature>
<dbReference type="CDD" id="cd00053">
    <property type="entry name" value="EGF"/>
    <property type="match status" value="1"/>
</dbReference>
<dbReference type="SUPFAM" id="SSF57196">
    <property type="entry name" value="EGF/Laminin"/>
    <property type="match status" value="1"/>
</dbReference>
<evidence type="ECO:0000256" key="3">
    <source>
        <dbReference type="ARBA" id="ARBA00022989"/>
    </source>
</evidence>
<dbReference type="InterPro" id="IPR036055">
    <property type="entry name" value="LDL_receptor-like_sf"/>
</dbReference>
<proteinExistence type="predicted"/>